<comment type="caution">
    <text evidence="2">The sequence shown here is derived from an EMBL/GenBank/DDBJ whole genome shotgun (WGS) entry which is preliminary data.</text>
</comment>
<gene>
    <name evidence="2" type="primary">pap</name>
    <name evidence="2" type="ORF">G3I67_09100</name>
</gene>
<accession>A0A6B2R7W2</accession>
<dbReference type="RefSeq" id="WP_163654496.1">
    <property type="nucleotide sequence ID" value="NZ_JAAGRN010000005.1"/>
</dbReference>
<dbReference type="EMBL" id="JAAGRN010000005">
    <property type="protein sequence ID" value="NDY83385.1"/>
    <property type="molecule type" value="Genomic_DNA"/>
</dbReference>
<dbReference type="SUPFAM" id="SSF52540">
    <property type="entry name" value="P-loop containing nucleoside triphosphate hydrolases"/>
    <property type="match status" value="2"/>
</dbReference>
<dbReference type="AlphaFoldDB" id="A0A6B2R7W2"/>
<dbReference type="PANTHER" id="PTHR34383">
    <property type="entry name" value="POLYPHOSPHATE:AMP PHOSPHOTRANSFERASE-RELATED"/>
    <property type="match status" value="1"/>
</dbReference>
<organism evidence="2">
    <name type="scientific">Sheuella amnicola</name>
    <dbReference type="NCBI Taxonomy" id="2707330"/>
    <lineage>
        <taxon>Bacteria</taxon>
        <taxon>Pseudomonadati</taxon>
        <taxon>Pseudomonadota</taxon>
        <taxon>Betaproteobacteria</taxon>
        <taxon>Burkholderiales</taxon>
        <taxon>Alcaligenaceae</taxon>
        <taxon>Sheuella</taxon>
    </lineage>
</organism>
<sequence>MFQEAEADPSLSQVEFKRLEEQLRVKLVNEQYRHLKQRDRALLIMVAGIDGAGKGETINLLNEWMDPRHIHTIAFPEPTEHDNMYPAARRFWMRLPQKGEIAIAFGSGYTRLFHQAAKKDLDHDQLEKNILFMRRFESNLVANGVQVIKLWFHLSRDAQHERFKTLLANPSTAWQVDKLDLKAHKKFKSIRRAGQLIIESTDAPHSPWIIIPSADPKIRAVRTAQTILRALKTPSVKVPPFHDPGALAPLNNPRNPLDHLPESATISKPEYDTEILQWQNRLAQAVRSKRFKNKALAVVFEGMDAAGKGGAIRRITRAIDARQFNIMPVSAPNPTEHALPYLWRFWKNVPGHGRISIFDRSWYGRVLVERVEKLIPRRDWTRAYAEINDFETQLTDHGILVLKFWLAITPEEQLKRFKEREHSEYKQFKITSEDWRNRRKWKSYEQAARDMFTHTDTPTAPWHVLDANDKRHARVQVLKKIVQALENDHD</sequence>
<dbReference type="InterPro" id="IPR022489">
    <property type="entry name" value="PolyP_AMP_Tfrase"/>
</dbReference>
<name>A0A6B2R7W2_9BURK</name>
<evidence type="ECO:0000259" key="1">
    <source>
        <dbReference type="Pfam" id="PF03976"/>
    </source>
</evidence>
<dbReference type="Pfam" id="PF03976">
    <property type="entry name" value="PPK2"/>
    <property type="match status" value="2"/>
</dbReference>
<dbReference type="InterPro" id="IPR027417">
    <property type="entry name" value="P-loop_NTPase"/>
</dbReference>
<evidence type="ECO:0000313" key="2">
    <source>
        <dbReference type="EMBL" id="NDY83385.1"/>
    </source>
</evidence>
<protein>
    <submittedName>
        <fullName evidence="2">Polyphosphate:AMP phosphotransferase</fullName>
    </submittedName>
</protein>
<dbReference type="PANTHER" id="PTHR34383:SF3">
    <property type="entry name" value="POLYPHOSPHATE:AMP PHOSPHOTRANSFERASE"/>
    <property type="match status" value="1"/>
</dbReference>
<dbReference type="Gene3D" id="3.40.50.300">
    <property type="entry name" value="P-loop containing nucleotide triphosphate hydrolases"/>
    <property type="match status" value="2"/>
</dbReference>
<feature type="domain" description="Polyphosphate kinase-2-related" evidence="1">
    <location>
        <begin position="266"/>
        <end position="488"/>
    </location>
</feature>
<feature type="domain" description="Polyphosphate kinase-2-related" evidence="1">
    <location>
        <begin position="14"/>
        <end position="236"/>
    </location>
</feature>
<reference evidence="2" key="1">
    <citation type="submission" date="2020-02" db="EMBL/GenBank/DDBJ databases">
        <authorList>
            <person name="Chen W.-M."/>
        </authorList>
    </citation>
    <scope>NUCLEOTIDE SEQUENCE</scope>
    <source>
        <strain evidence="2">NBD-18</strain>
    </source>
</reference>
<dbReference type="GO" id="GO:0006797">
    <property type="term" value="P:polyphosphate metabolic process"/>
    <property type="evidence" value="ECO:0007669"/>
    <property type="project" value="InterPro"/>
</dbReference>
<proteinExistence type="predicted"/>
<keyword evidence="2" id="KW-0808">Transferase</keyword>
<dbReference type="InterPro" id="IPR022488">
    <property type="entry name" value="PPK2-related"/>
</dbReference>
<dbReference type="NCBIfam" id="TIGR03708">
    <property type="entry name" value="poly_P_AMP_trns"/>
    <property type="match status" value="1"/>
</dbReference>
<dbReference type="GO" id="GO:0043751">
    <property type="term" value="F:polyphosphate:AMP phosphotransferase activity"/>
    <property type="evidence" value="ECO:0007669"/>
    <property type="project" value="InterPro"/>
</dbReference>